<dbReference type="EMBL" id="CM001436">
    <property type="protein sequence ID" value="EHQ36925.1"/>
    <property type="molecule type" value="Genomic_DNA"/>
</dbReference>
<protein>
    <recommendedName>
        <fullName evidence="8">Molybdate/tungstate import ATP-binding protein WtpC</fullName>
        <ecNumber evidence="7">7.3.2.6</ecNumber>
        <ecNumber evidence="15">7.5.2.13</ecNumber>
    </recommendedName>
</protein>
<evidence type="ECO:0000256" key="10">
    <source>
        <dbReference type="ARBA" id="ARBA00050355"/>
    </source>
</evidence>
<dbReference type="PANTHER" id="PTHR42781">
    <property type="entry name" value="SPERMIDINE/PUTRESCINE IMPORT ATP-BINDING PROTEIN POTA"/>
    <property type="match status" value="1"/>
</dbReference>
<comment type="catalytic activity">
    <reaction evidence="10">
        <text>D-xylose(out) + ATP + H2O = D-xylose(in) + ADP + phosphate + H(+)</text>
        <dbReference type="Rhea" id="RHEA:29899"/>
        <dbReference type="ChEBI" id="CHEBI:15377"/>
        <dbReference type="ChEBI" id="CHEBI:15378"/>
        <dbReference type="ChEBI" id="CHEBI:30616"/>
        <dbReference type="ChEBI" id="CHEBI:43474"/>
        <dbReference type="ChEBI" id="CHEBI:53455"/>
        <dbReference type="ChEBI" id="CHEBI:456216"/>
        <dbReference type="EC" id="7.5.2.13"/>
    </reaction>
    <physiologicalReaction direction="left-to-right" evidence="10">
        <dbReference type="Rhea" id="RHEA:29900"/>
    </physiologicalReaction>
</comment>
<dbReference type="PANTHER" id="PTHR42781:SF7">
    <property type="entry name" value="MOLYBDENUM ABC TRANSPORTER, ATP-BINDING PROTEIN"/>
    <property type="match status" value="1"/>
</dbReference>
<evidence type="ECO:0000256" key="4">
    <source>
        <dbReference type="ARBA" id="ARBA00022840"/>
    </source>
</evidence>
<evidence type="ECO:0000256" key="6">
    <source>
        <dbReference type="ARBA" id="ARBA00038781"/>
    </source>
</evidence>
<name>H1YXZ0_9EURY</name>
<keyword evidence="4" id="KW-0067">ATP-binding</keyword>
<dbReference type="InterPro" id="IPR003593">
    <property type="entry name" value="AAA+_ATPase"/>
</dbReference>
<organism evidence="17 18">
    <name type="scientific">Methanoplanus limicola DSM 2279</name>
    <dbReference type="NCBI Taxonomy" id="937775"/>
    <lineage>
        <taxon>Archaea</taxon>
        <taxon>Methanobacteriati</taxon>
        <taxon>Methanobacteriota</taxon>
        <taxon>Stenosarchaea group</taxon>
        <taxon>Methanomicrobia</taxon>
        <taxon>Methanomicrobiales</taxon>
        <taxon>Methanomicrobiaceae</taxon>
        <taxon>Methanoplanus</taxon>
    </lineage>
</organism>
<dbReference type="InterPro" id="IPR003439">
    <property type="entry name" value="ABC_transporter-like_ATP-bd"/>
</dbReference>
<dbReference type="Pfam" id="PF00005">
    <property type="entry name" value="ABC_tran"/>
    <property type="match status" value="1"/>
</dbReference>
<dbReference type="PROSITE" id="PS50893">
    <property type="entry name" value="ABC_TRANSPORTER_2"/>
    <property type="match status" value="1"/>
</dbReference>
<comment type="catalytic activity">
    <reaction evidence="9">
        <text>tungstate(in) + ATP + H2O = tungstate(out) + ADP + phosphate + H(+)</text>
        <dbReference type="Rhea" id="RHEA:35027"/>
        <dbReference type="ChEBI" id="CHEBI:15377"/>
        <dbReference type="ChEBI" id="CHEBI:15378"/>
        <dbReference type="ChEBI" id="CHEBI:30616"/>
        <dbReference type="ChEBI" id="CHEBI:43474"/>
        <dbReference type="ChEBI" id="CHEBI:46502"/>
        <dbReference type="ChEBI" id="CHEBI:456216"/>
        <dbReference type="EC" id="7.3.2.6"/>
    </reaction>
</comment>
<comment type="similarity">
    <text evidence="5">Belongs to the ABC transporter superfamily. Sulfate/tungstate importer (TC 3.A.1.6) family.</text>
</comment>
<evidence type="ECO:0000313" key="18">
    <source>
        <dbReference type="Proteomes" id="UP000005741"/>
    </source>
</evidence>
<comment type="function">
    <text evidence="12">Part of the ABC transporter complex XacGHIJK involved in the uptake of xylose and arabinose. Responsible for energy coupling to the transport system.</text>
</comment>
<evidence type="ECO:0000256" key="1">
    <source>
        <dbReference type="ARBA" id="ARBA00004202"/>
    </source>
</evidence>
<gene>
    <name evidence="17" type="ORF">Metlim_2891</name>
</gene>
<comment type="subunit">
    <text evidence="14">The complex is composed of two ATP-binding proteins (XacJ and XacK), two transmembrane proteins (XacH and XacI) and a solute-binding protein (XacG).</text>
</comment>
<dbReference type="SMART" id="SM00382">
    <property type="entry name" value="AAA"/>
    <property type="match status" value="1"/>
</dbReference>
<dbReference type="AlphaFoldDB" id="H1YXZ0"/>
<dbReference type="Gene3D" id="2.40.50.100">
    <property type="match status" value="1"/>
</dbReference>
<dbReference type="RefSeq" id="WP_004079644.1">
    <property type="nucleotide sequence ID" value="NZ_CM001436.1"/>
</dbReference>
<comment type="subunit">
    <text evidence="6">The complex is composed of two ATP-binding proteins (WtpC), two transmembrane proteins (WtpB) and a solute-binding protein (WtpA).</text>
</comment>
<evidence type="ECO:0000256" key="2">
    <source>
        <dbReference type="ARBA" id="ARBA00022448"/>
    </source>
</evidence>
<dbReference type="FunFam" id="3.40.50.300:FF:000042">
    <property type="entry name" value="Maltose/maltodextrin ABC transporter, ATP-binding protein"/>
    <property type="match status" value="1"/>
</dbReference>
<dbReference type="GO" id="GO:0005524">
    <property type="term" value="F:ATP binding"/>
    <property type="evidence" value="ECO:0007669"/>
    <property type="project" value="UniProtKB-KW"/>
</dbReference>
<dbReference type="InterPro" id="IPR027417">
    <property type="entry name" value="P-loop_NTPase"/>
</dbReference>
<dbReference type="SUPFAM" id="SSF52540">
    <property type="entry name" value="P-loop containing nucleoside triphosphate hydrolases"/>
    <property type="match status" value="1"/>
</dbReference>
<comment type="subcellular location">
    <subcellularLocation>
        <location evidence="1">Cell membrane</location>
        <topology evidence="1">Peripheral membrane protein</topology>
    </subcellularLocation>
</comment>
<accession>H1YXZ0</accession>
<dbReference type="EC" id="7.3.2.6" evidence="7"/>
<evidence type="ECO:0000313" key="17">
    <source>
        <dbReference type="EMBL" id="EHQ36925.1"/>
    </source>
</evidence>
<dbReference type="InterPro" id="IPR050093">
    <property type="entry name" value="ABC_SmlMolc_Importer"/>
</dbReference>
<dbReference type="SUPFAM" id="SSF50331">
    <property type="entry name" value="MOP-like"/>
    <property type="match status" value="1"/>
</dbReference>
<evidence type="ECO:0000256" key="15">
    <source>
        <dbReference type="ARBA" id="ARBA00066315"/>
    </source>
</evidence>
<dbReference type="InParanoid" id="H1YXZ0"/>
<feature type="domain" description="ABC transporter" evidence="16">
    <location>
        <begin position="3"/>
        <end position="232"/>
    </location>
</feature>
<evidence type="ECO:0000256" key="7">
    <source>
        <dbReference type="ARBA" id="ARBA00039025"/>
    </source>
</evidence>
<evidence type="ECO:0000259" key="16">
    <source>
        <dbReference type="PROSITE" id="PS50893"/>
    </source>
</evidence>
<comment type="similarity">
    <text evidence="13">Belongs to the ABC transporter superfamily. Carbohydrate uptake transporter-1 (CUT1) (TC 3.A.1.1) family.</text>
</comment>
<dbReference type="Proteomes" id="UP000005741">
    <property type="component" value="Chromosome"/>
</dbReference>
<keyword evidence="2" id="KW-0813">Transport</keyword>
<evidence type="ECO:0000256" key="12">
    <source>
        <dbReference type="ARBA" id="ARBA00053454"/>
    </source>
</evidence>
<dbReference type="HOGENOM" id="CLU_000604_1_1_2"/>
<dbReference type="STRING" id="937775.Metlim_2891"/>
<evidence type="ECO:0000256" key="5">
    <source>
        <dbReference type="ARBA" id="ARBA00038307"/>
    </source>
</evidence>
<proteinExistence type="inferred from homology"/>
<dbReference type="Gene3D" id="3.40.50.300">
    <property type="entry name" value="P-loop containing nucleotide triphosphate hydrolases"/>
    <property type="match status" value="1"/>
</dbReference>
<keyword evidence="3" id="KW-0547">Nucleotide-binding</keyword>
<evidence type="ECO:0000256" key="14">
    <source>
        <dbReference type="ARBA" id="ARBA00065962"/>
    </source>
</evidence>
<dbReference type="EC" id="7.5.2.13" evidence="15"/>
<comment type="catalytic activity">
    <reaction evidence="11">
        <text>L-arabinose(out) + ATP + H2O = L-arabinose(in) + ADP + phosphate + H(+)</text>
        <dbReference type="Rhea" id="RHEA:30007"/>
        <dbReference type="ChEBI" id="CHEBI:15377"/>
        <dbReference type="ChEBI" id="CHEBI:15378"/>
        <dbReference type="ChEBI" id="CHEBI:17535"/>
        <dbReference type="ChEBI" id="CHEBI:30616"/>
        <dbReference type="ChEBI" id="CHEBI:43474"/>
        <dbReference type="ChEBI" id="CHEBI:456216"/>
        <dbReference type="EC" id="7.5.2.13"/>
    </reaction>
    <physiologicalReaction direction="left-to-right" evidence="11">
        <dbReference type="Rhea" id="RHEA:30008"/>
    </physiologicalReaction>
</comment>
<dbReference type="GO" id="GO:0005886">
    <property type="term" value="C:plasma membrane"/>
    <property type="evidence" value="ECO:0007669"/>
    <property type="project" value="UniProtKB-SubCell"/>
</dbReference>
<dbReference type="GO" id="GO:1902495">
    <property type="term" value="C:transmembrane transporter complex"/>
    <property type="evidence" value="ECO:0007669"/>
    <property type="project" value="UniProtKB-ARBA"/>
</dbReference>
<sequence length="357" mass="39673">MMLKLENISKNLGEFRIDNANLEVIKGEYMVIIGPTGAGKTILLETVAGIYPPDSGRVIMSGRDITDVQPKDRNIAMVYQDFVLFPHLTVAANIGFGLKSRKVPRPEIEEKVKDIASVMGIDHLLHRYPGTLSGGEKQRTAICRAILMEPDILLLDEPLSALDTRTRENLRSELKKLHKMFNTTFIHITHNYEEVFSLADRVVIMNDGEILQIGDPDEVFRKPKSEFIASFVGFENIYPCKWLKDGSSASVNIDGVDLISESHESSITGNDVTAILRMEDVIVTSELPGGGEPCNMLKGIIEEIRDSGGFVRITIDAGIKLKAVMMKRDFLRMDLSAGDSAYAVFSYEALHIIPCDK</sequence>
<evidence type="ECO:0000256" key="8">
    <source>
        <dbReference type="ARBA" id="ARBA00041133"/>
    </source>
</evidence>
<dbReference type="FunCoup" id="H1YXZ0">
    <property type="interactions" value="36"/>
</dbReference>
<evidence type="ECO:0000256" key="11">
    <source>
        <dbReference type="ARBA" id="ARBA00051890"/>
    </source>
</evidence>
<dbReference type="CDD" id="cd03299">
    <property type="entry name" value="ABC_ModC_like"/>
    <property type="match status" value="1"/>
</dbReference>
<keyword evidence="18" id="KW-1185">Reference proteome</keyword>
<evidence type="ECO:0000256" key="9">
    <source>
        <dbReference type="ARBA" id="ARBA00047936"/>
    </source>
</evidence>
<dbReference type="GO" id="GO:1901238">
    <property type="term" value="F:ABC-type tungstate transporter activity"/>
    <property type="evidence" value="ECO:0007669"/>
    <property type="project" value="UniProtKB-EC"/>
</dbReference>
<evidence type="ECO:0000256" key="3">
    <source>
        <dbReference type="ARBA" id="ARBA00022741"/>
    </source>
</evidence>
<dbReference type="InterPro" id="IPR008995">
    <property type="entry name" value="Mo/tungstate-bd_C_term_dom"/>
</dbReference>
<reference evidence="17 18" key="1">
    <citation type="submission" date="2011-10" db="EMBL/GenBank/DDBJ databases">
        <title>The Improved High-Quality Draft genome of Methanoplanus limicola DSM 2279.</title>
        <authorList>
            <consortium name="US DOE Joint Genome Institute (JGI-PGF)"/>
            <person name="Lucas S."/>
            <person name="Copeland A."/>
            <person name="Lapidus A."/>
            <person name="Glavina del Rio T."/>
            <person name="Dalin E."/>
            <person name="Tice H."/>
            <person name="Bruce D."/>
            <person name="Goodwin L."/>
            <person name="Pitluck S."/>
            <person name="Peters L."/>
            <person name="Mikhailova N."/>
            <person name="Lu M."/>
            <person name="Kyrpides N."/>
            <person name="Mavromatis K."/>
            <person name="Ivanova N."/>
            <person name="Markowitz V."/>
            <person name="Cheng J.-F."/>
            <person name="Hugenholtz P."/>
            <person name="Woyke T."/>
            <person name="Wu D."/>
            <person name="Wirth R."/>
            <person name="Brambilla E.-M."/>
            <person name="Klenk H.-P."/>
            <person name="Eisen J.A."/>
        </authorList>
    </citation>
    <scope>NUCLEOTIDE SEQUENCE [LARGE SCALE GENOMIC DNA]</scope>
    <source>
        <strain evidence="17 18">DSM 2279</strain>
    </source>
</reference>
<evidence type="ECO:0000256" key="13">
    <source>
        <dbReference type="ARBA" id="ARBA00061029"/>
    </source>
</evidence>
<dbReference type="GO" id="GO:0016887">
    <property type="term" value="F:ATP hydrolysis activity"/>
    <property type="evidence" value="ECO:0007669"/>
    <property type="project" value="InterPro"/>
</dbReference>